<dbReference type="Ensembl" id="ENSSHAT00000027766.1">
    <property type="protein sequence ID" value="ENSSHAP00000022412.1"/>
    <property type="gene ID" value="ENSSHAG00000030374.1"/>
</dbReference>
<dbReference type="PROSITE" id="PS50878">
    <property type="entry name" value="RT_POL"/>
    <property type="match status" value="1"/>
</dbReference>
<evidence type="ECO:0000313" key="4">
    <source>
        <dbReference type="Proteomes" id="UP000007648"/>
    </source>
</evidence>
<dbReference type="InParanoid" id="A0A7N4NFB9"/>
<dbReference type="GeneTree" id="ENSGT00940000153064"/>
<sequence length="124" mass="14175">MHTHKKLRILELIQLFHVDKDKNVKKIVQTNRNHIIISIGAEKAFDKIQHPILSNALQSIGINGVFLKMISSIYLKLSPSIICNEFKLDTLPLRSGMKQGCLLSPLLFNIVLEMLALMMRRKLT</sequence>
<evidence type="ECO:0000256" key="1">
    <source>
        <dbReference type="ARBA" id="ARBA00012493"/>
    </source>
</evidence>
<dbReference type="InterPro" id="IPR000477">
    <property type="entry name" value="RT_dom"/>
</dbReference>
<dbReference type="PANTHER" id="PTHR19446">
    <property type="entry name" value="REVERSE TRANSCRIPTASES"/>
    <property type="match status" value="1"/>
</dbReference>
<reference evidence="3" key="2">
    <citation type="submission" date="2025-08" db="UniProtKB">
        <authorList>
            <consortium name="Ensembl"/>
        </authorList>
    </citation>
    <scope>IDENTIFICATION</scope>
</reference>
<dbReference type="AlphaFoldDB" id="A0A7N4NFB9"/>
<proteinExistence type="predicted"/>
<evidence type="ECO:0000259" key="2">
    <source>
        <dbReference type="PROSITE" id="PS50878"/>
    </source>
</evidence>
<dbReference type="InterPro" id="IPR043502">
    <property type="entry name" value="DNA/RNA_pol_sf"/>
</dbReference>
<dbReference type="Pfam" id="PF00078">
    <property type="entry name" value="RVT_1"/>
    <property type="match status" value="1"/>
</dbReference>
<dbReference type="EC" id="2.7.7.49" evidence="1"/>
<dbReference type="Proteomes" id="UP000007648">
    <property type="component" value="Unassembled WGS sequence"/>
</dbReference>
<reference evidence="3 4" key="1">
    <citation type="journal article" date="2011" name="Proc. Natl. Acad. Sci. U.S.A.">
        <title>Genetic diversity and population structure of the endangered marsupial Sarcophilus harrisii (Tasmanian devil).</title>
        <authorList>
            <person name="Miller W."/>
            <person name="Hayes V.M."/>
            <person name="Ratan A."/>
            <person name="Petersen D.C."/>
            <person name="Wittekindt N.E."/>
            <person name="Miller J."/>
            <person name="Walenz B."/>
            <person name="Knight J."/>
            <person name="Qi J."/>
            <person name="Zhao F."/>
            <person name="Wang Q."/>
            <person name="Bedoya-Reina O.C."/>
            <person name="Katiyar N."/>
            <person name="Tomsho L.P."/>
            <person name="Kasson L.M."/>
            <person name="Hardie R.A."/>
            <person name="Woodbridge P."/>
            <person name="Tindall E.A."/>
            <person name="Bertelsen M.F."/>
            <person name="Dixon D."/>
            <person name="Pyecroft S."/>
            <person name="Helgen K.M."/>
            <person name="Lesk A.M."/>
            <person name="Pringle T.H."/>
            <person name="Patterson N."/>
            <person name="Zhang Y."/>
            <person name="Kreiss A."/>
            <person name="Woods G.M."/>
            <person name="Jones M.E."/>
            <person name="Schuster S.C."/>
        </authorList>
    </citation>
    <scope>NUCLEOTIDE SEQUENCE [LARGE SCALE GENOMIC DNA]</scope>
</reference>
<dbReference type="SUPFAM" id="SSF56672">
    <property type="entry name" value="DNA/RNA polymerases"/>
    <property type="match status" value="1"/>
</dbReference>
<keyword evidence="4" id="KW-1185">Reference proteome</keyword>
<feature type="domain" description="Reverse transcriptase" evidence="2">
    <location>
        <begin position="1"/>
        <end position="124"/>
    </location>
</feature>
<protein>
    <recommendedName>
        <fullName evidence="1">RNA-directed DNA polymerase</fullName>
        <ecNumber evidence="1">2.7.7.49</ecNumber>
    </recommendedName>
</protein>
<name>A0A7N4NFB9_SARHA</name>
<reference evidence="3" key="3">
    <citation type="submission" date="2025-09" db="UniProtKB">
        <authorList>
            <consortium name="Ensembl"/>
        </authorList>
    </citation>
    <scope>IDENTIFICATION</scope>
</reference>
<evidence type="ECO:0000313" key="3">
    <source>
        <dbReference type="Ensembl" id="ENSSHAP00000022412.1"/>
    </source>
</evidence>
<dbReference type="GO" id="GO:0003964">
    <property type="term" value="F:RNA-directed DNA polymerase activity"/>
    <property type="evidence" value="ECO:0007669"/>
    <property type="project" value="UniProtKB-EC"/>
</dbReference>
<organism evidence="3 4">
    <name type="scientific">Sarcophilus harrisii</name>
    <name type="common">Tasmanian devil</name>
    <name type="synonym">Sarcophilus laniarius</name>
    <dbReference type="NCBI Taxonomy" id="9305"/>
    <lineage>
        <taxon>Eukaryota</taxon>
        <taxon>Metazoa</taxon>
        <taxon>Chordata</taxon>
        <taxon>Craniata</taxon>
        <taxon>Vertebrata</taxon>
        <taxon>Euteleostomi</taxon>
        <taxon>Mammalia</taxon>
        <taxon>Metatheria</taxon>
        <taxon>Dasyuromorphia</taxon>
        <taxon>Dasyuridae</taxon>
        <taxon>Sarcophilus</taxon>
    </lineage>
</organism>
<accession>A0A7N4NFB9</accession>